<dbReference type="PANTHER" id="PTHR32444">
    <property type="entry name" value="BULB-TYPE LECTIN DOMAIN-CONTAINING PROTEIN"/>
    <property type="match status" value="1"/>
</dbReference>
<proteinExistence type="predicted"/>
<feature type="chain" id="PRO_5046892936" description="Bulb-type lectin domain-containing protein" evidence="5">
    <location>
        <begin position="28"/>
        <end position="1475"/>
    </location>
</feature>
<evidence type="ECO:0000256" key="4">
    <source>
        <dbReference type="SAM" id="Phobius"/>
    </source>
</evidence>
<reference evidence="7 8" key="1">
    <citation type="submission" date="2021-02" db="EMBL/GenBank/DDBJ databases">
        <title>Plant Genome Project.</title>
        <authorList>
            <person name="Zhang R.-G."/>
        </authorList>
    </citation>
    <scope>NUCLEOTIDE SEQUENCE [LARGE SCALE GENOMIC DNA]</scope>
    <source>
        <tissue evidence="7">Leaves</tissue>
    </source>
</reference>
<evidence type="ECO:0000256" key="2">
    <source>
        <dbReference type="ARBA" id="ARBA00023157"/>
    </source>
</evidence>
<keyword evidence="2" id="KW-1015">Disulfide bond</keyword>
<dbReference type="Pfam" id="PF08276">
    <property type="entry name" value="PAN_2"/>
    <property type="match status" value="1"/>
</dbReference>
<dbReference type="SMART" id="SM00108">
    <property type="entry name" value="B_lectin"/>
    <property type="match status" value="3"/>
</dbReference>
<keyword evidence="3" id="KW-0325">Glycoprotein</keyword>
<keyword evidence="4" id="KW-0812">Transmembrane</keyword>
<evidence type="ECO:0000256" key="3">
    <source>
        <dbReference type="ARBA" id="ARBA00023180"/>
    </source>
</evidence>
<keyword evidence="8" id="KW-1185">Reference proteome</keyword>
<organism evidence="7 8">
    <name type="scientific">Xanthoceras sorbifolium</name>
    <dbReference type="NCBI Taxonomy" id="99658"/>
    <lineage>
        <taxon>Eukaryota</taxon>
        <taxon>Viridiplantae</taxon>
        <taxon>Streptophyta</taxon>
        <taxon>Embryophyta</taxon>
        <taxon>Tracheophyta</taxon>
        <taxon>Spermatophyta</taxon>
        <taxon>Magnoliopsida</taxon>
        <taxon>eudicotyledons</taxon>
        <taxon>Gunneridae</taxon>
        <taxon>Pentapetalae</taxon>
        <taxon>rosids</taxon>
        <taxon>malvids</taxon>
        <taxon>Sapindales</taxon>
        <taxon>Sapindaceae</taxon>
        <taxon>Xanthoceroideae</taxon>
        <taxon>Xanthoceras</taxon>
    </lineage>
</organism>
<comment type="caution">
    <text evidence="7">The sequence shown here is derived from an EMBL/GenBank/DDBJ whole genome shotgun (WGS) entry which is preliminary data.</text>
</comment>
<feature type="transmembrane region" description="Helical" evidence="4">
    <location>
        <begin position="400"/>
        <end position="423"/>
    </location>
</feature>
<keyword evidence="4" id="KW-1133">Transmembrane helix</keyword>
<evidence type="ECO:0000313" key="7">
    <source>
        <dbReference type="EMBL" id="KAH7571749.1"/>
    </source>
</evidence>
<feature type="transmembrane region" description="Helical" evidence="4">
    <location>
        <begin position="889"/>
        <end position="912"/>
    </location>
</feature>
<dbReference type="Gene3D" id="2.90.10.10">
    <property type="entry name" value="Bulb-type lectin domain"/>
    <property type="match status" value="3"/>
</dbReference>
<keyword evidence="1 5" id="KW-0732">Signal</keyword>
<dbReference type="CDD" id="cd00028">
    <property type="entry name" value="B_lectin"/>
    <property type="match status" value="3"/>
</dbReference>
<evidence type="ECO:0000256" key="5">
    <source>
        <dbReference type="SAM" id="SignalP"/>
    </source>
</evidence>
<evidence type="ECO:0000259" key="6">
    <source>
        <dbReference type="PROSITE" id="PS50927"/>
    </source>
</evidence>
<feature type="signal peptide" evidence="5">
    <location>
        <begin position="1"/>
        <end position="27"/>
    </location>
</feature>
<feature type="domain" description="Bulb-type lectin" evidence="6">
    <location>
        <begin position="976"/>
        <end position="1097"/>
    </location>
</feature>
<accession>A0ABQ8I5L4</accession>
<evidence type="ECO:0000313" key="8">
    <source>
        <dbReference type="Proteomes" id="UP000827721"/>
    </source>
</evidence>
<feature type="domain" description="Bulb-type lectin" evidence="6">
    <location>
        <begin position="554"/>
        <end position="675"/>
    </location>
</feature>
<feature type="domain" description="Bulb-type lectin" evidence="6">
    <location>
        <begin position="27"/>
        <end position="152"/>
    </location>
</feature>
<dbReference type="EMBL" id="JAFEMO010000004">
    <property type="protein sequence ID" value="KAH7571749.1"/>
    <property type="molecule type" value="Genomic_DNA"/>
</dbReference>
<dbReference type="PANTHER" id="PTHR32444:SF226">
    <property type="entry name" value="BULB-TYPE LECTIN DOMAIN-CONTAINING PROTEIN"/>
    <property type="match status" value="1"/>
</dbReference>
<protein>
    <recommendedName>
        <fullName evidence="6">Bulb-type lectin domain-containing protein</fullName>
    </recommendedName>
</protein>
<dbReference type="PROSITE" id="PS50927">
    <property type="entry name" value="BULB_LECTIN"/>
    <property type="match status" value="3"/>
</dbReference>
<evidence type="ECO:0000256" key="1">
    <source>
        <dbReference type="ARBA" id="ARBA00022729"/>
    </source>
</evidence>
<name>A0ABQ8I5L4_9ROSI</name>
<keyword evidence="4" id="KW-0472">Membrane</keyword>
<dbReference type="InterPro" id="IPR036426">
    <property type="entry name" value="Bulb-type_lectin_dom_sf"/>
</dbReference>
<dbReference type="InterPro" id="IPR003609">
    <property type="entry name" value="Pan_app"/>
</dbReference>
<dbReference type="Gene3D" id="1.10.510.10">
    <property type="entry name" value="Transferase(Phosphotransferase) domain 1"/>
    <property type="match status" value="1"/>
</dbReference>
<sequence>MANKSKSIYYIILFIFCCLWASHAGAADVLNQGDVLNSSLSLVSSNGNFTLRFHNLNSTKDSISYYLGIWYQGDTVTSHQPFWIANRDRPVTDDSGALVIDETGKLIITYNGGAPLELYSGQSNTRVTAVLQDNGNFVLKEANKGGVTDRILWQSFDSPTDSFLPGMKLGINHKTGQNWSLTSWLTDSIPAPGAFSLDWDPDEHQLILRRRGVTFWTSGVLLENNTFENVLPYGQEADHKFIEVSNEDGKYLTYEFVRNQYTPENWINVTWLLLSYDGDMMDQSSSLAVLDSDWCDGYDISSGCKRWEGPKCRSHGESFRQERGYFPGSVDTLFDDNTSLSLGDCKDICWKNCTCVGTATSLNPNGTGCTFWYGPLEASRIGVSESLYYIIRPGPPGSKLWIWILIAVAATLVAILLGILVFLRRRRLRQQVNVKLNIFMSLQTEKFLHDLMTLDNPSEARELEAWRLWKEGDPLEVAHPSLRSSSSKEQVLRCINVALLCVEDNPSDRPSVSIVISMLTSEAVELPMPKQPAYSAGRKILEDNLISESMTQTTDILNRGGMLNSSASASLVSRNGFFNLQFYNLSNDRWYLSIFYKTGATEKPCWLANRERPIKNDSGVLLIDDNGNLMIKYTGGDPIVLYSGQTNTNVTAILQDNGNFVLREATSSGTILWQSFDSPTDSFLPGMKLGINHKTGQKWSLTSWLTAFVPTPGAFTLEYLEHQLVVKRRVSNTDEESITFKIVPYGLPFPGWVNVTSLSLGNDGIIVGQKSTGRVLTIYECNGISTDSGCERWEGPKCRSHGEKFQKKEVLYDNSVPNSVNNNESLSFSDCLDICWKNCTCFGVGTPVVNSDIPGCRFWYGPLKEIENGQDGTGYHMIIPGPPGDGKDWIWVVTALAATIVTGIIFLFFLRWRRARIVVASVRPQLLLPSRVITVPLLCFHVGWRRTSPLVEARIFKDPSHKQPTFRGFWVHAAATDILNHGGILNSSASASLVSRNGFFNLRFYNLSIDRWYLSIWYKTGTTEKPCWLANQDRPIKNDSGVLLIDENGNLMIKYTGGDPIVLYPGQTNTNVTAILQDNGNFVLREATSSGTAEQMLWQSFDSPTDSFLPGMKLGINHKTGQKWSLNSWLTPIVPTPGAFTLEWIPLERQLVVKRRGTKFWTSGVLNNGTFKNLEILSFGEMAYYNFTEVSNTDEEYITFKIVPDGPPFPGWVNVTLLSLETDGIIVAQKSTDIVLPVYESCDGISTDSGCERWEGPKCRRHGEKFQKKEVLYDNSVPNSVNNNESLSFGDCLDICWNNCTCFGTGTPVVNSDIPGCQFWYGPLKEIENGKDGKVYHMIIPGPPGLWFVAMTRLPRTIVGLITNRMPIGYIEVIEEDVGVDFNCCSSNINGNTLRNSGFYEMEKTSTTSSLIVYFILYDESSGYMFPEHAVEGIFFEKSDIFSVGVLRLEIVSERKNNSLFYPDRPLNLVGYVSF</sequence>
<gene>
    <name evidence="7" type="ORF">JRO89_XS04G0131500</name>
</gene>
<dbReference type="InterPro" id="IPR001480">
    <property type="entry name" value="Bulb-type_lectin_dom"/>
</dbReference>
<dbReference type="SUPFAM" id="SSF51110">
    <property type="entry name" value="alpha-D-mannose-specific plant lectins"/>
    <property type="match status" value="3"/>
</dbReference>
<dbReference type="Pfam" id="PF01453">
    <property type="entry name" value="B_lectin"/>
    <property type="match status" value="3"/>
</dbReference>
<dbReference type="Proteomes" id="UP000827721">
    <property type="component" value="Unassembled WGS sequence"/>
</dbReference>